<keyword evidence="2" id="KW-1133">Transmembrane helix</keyword>
<feature type="transmembrane region" description="Helical" evidence="2">
    <location>
        <begin position="27"/>
        <end position="48"/>
    </location>
</feature>
<keyword evidence="2" id="KW-0472">Membrane</keyword>
<evidence type="ECO:0000256" key="2">
    <source>
        <dbReference type="SAM" id="Phobius"/>
    </source>
</evidence>
<evidence type="ECO:0000313" key="4">
    <source>
        <dbReference type="Proteomes" id="UP001595850"/>
    </source>
</evidence>
<evidence type="ECO:0000256" key="1">
    <source>
        <dbReference type="SAM" id="MobiDB-lite"/>
    </source>
</evidence>
<protein>
    <submittedName>
        <fullName evidence="3">Uncharacterized protein</fullName>
    </submittedName>
</protein>
<name>A0ABV8I770_9ACTN</name>
<accession>A0ABV8I770</accession>
<proteinExistence type="predicted"/>
<gene>
    <name evidence="3" type="ORF">ACFOWE_17195</name>
</gene>
<comment type="caution">
    <text evidence="3">The sequence shown here is derived from an EMBL/GenBank/DDBJ whole genome shotgun (WGS) entry which is preliminary data.</text>
</comment>
<organism evidence="3 4">
    <name type="scientific">Planomonospora corallina</name>
    <dbReference type="NCBI Taxonomy" id="1806052"/>
    <lineage>
        <taxon>Bacteria</taxon>
        <taxon>Bacillati</taxon>
        <taxon>Actinomycetota</taxon>
        <taxon>Actinomycetes</taxon>
        <taxon>Streptosporangiales</taxon>
        <taxon>Streptosporangiaceae</taxon>
        <taxon>Planomonospora</taxon>
    </lineage>
</organism>
<feature type="transmembrane region" description="Helical" evidence="2">
    <location>
        <begin position="159"/>
        <end position="182"/>
    </location>
</feature>
<keyword evidence="4" id="KW-1185">Reference proteome</keyword>
<feature type="transmembrane region" description="Helical" evidence="2">
    <location>
        <begin position="125"/>
        <end position="147"/>
    </location>
</feature>
<sequence length="183" mass="18548">MSDSFGDIVDAFQPGPKPQPGNLPGRAVQVLLVGCWLLVCLLPIFLAVEDLELATGKTGTPGTLTVVSCESLGKGRYDCKGSFTPEGGGDPIPVDASPDSEAGDVTRAQLTPEGDRAVKAGTTGVIAALTLPALGVGGLGFLPYVIMYFLGVRRGRRGAVVLGCVLTALGTAGMVAGLVASYA</sequence>
<dbReference type="EMBL" id="JBHSBM010000017">
    <property type="protein sequence ID" value="MFC4060044.1"/>
    <property type="molecule type" value="Genomic_DNA"/>
</dbReference>
<keyword evidence="2" id="KW-0812">Transmembrane</keyword>
<reference evidence="4" key="1">
    <citation type="journal article" date="2019" name="Int. J. Syst. Evol. Microbiol.">
        <title>The Global Catalogue of Microorganisms (GCM) 10K type strain sequencing project: providing services to taxonomists for standard genome sequencing and annotation.</title>
        <authorList>
            <consortium name="The Broad Institute Genomics Platform"/>
            <consortium name="The Broad Institute Genome Sequencing Center for Infectious Disease"/>
            <person name="Wu L."/>
            <person name="Ma J."/>
        </authorList>
    </citation>
    <scope>NUCLEOTIDE SEQUENCE [LARGE SCALE GENOMIC DNA]</scope>
    <source>
        <strain evidence="4">TBRC 4489</strain>
    </source>
</reference>
<feature type="region of interest" description="Disordered" evidence="1">
    <location>
        <begin position="1"/>
        <end position="21"/>
    </location>
</feature>
<dbReference type="Proteomes" id="UP001595850">
    <property type="component" value="Unassembled WGS sequence"/>
</dbReference>
<evidence type="ECO:0000313" key="3">
    <source>
        <dbReference type="EMBL" id="MFC4060044.1"/>
    </source>
</evidence>
<dbReference type="RefSeq" id="WP_377288832.1">
    <property type="nucleotide sequence ID" value="NZ_JBHSBM010000017.1"/>
</dbReference>